<keyword evidence="8" id="KW-0407">Ion channel</keyword>
<dbReference type="Pfam" id="PF11744">
    <property type="entry name" value="ALMT"/>
    <property type="match status" value="1"/>
</dbReference>
<dbReference type="STRING" id="4072.A0A2G2Y1L5"/>
<name>A0A2G2Y1L5_CAPAN</name>
<dbReference type="Gramene" id="PHT63628">
    <property type="protein sequence ID" value="PHT63628"/>
    <property type="gene ID" value="T459_32563"/>
</dbReference>
<comment type="similarity">
    <text evidence="2">Belongs to the aromatic acid exporter (TC 2.A.85) family.</text>
</comment>
<evidence type="ECO:0000256" key="3">
    <source>
        <dbReference type="ARBA" id="ARBA00022448"/>
    </source>
</evidence>
<protein>
    <submittedName>
        <fullName evidence="10">Aluminum-activated malate transporter 11</fullName>
    </submittedName>
</protein>
<dbReference type="Proteomes" id="UP000222542">
    <property type="component" value="Unassembled WGS sequence"/>
</dbReference>
<keyword evidence="3" id="KW-0813">Transport</keyword>
<evidence type="ECO:0000256" key="2">
    <source>
        <dbReference type="ARBA" id="ARBA00007079"/>
    </source>
</evidence>
<organism evidence="10 11">
    <name type="scientific">Capsicum annuum</name>
    <name type="common">Capsicum pepper</name>
    <dbReference type="NCBI Taxonomy" id="4072"/>
    <lineage>
        <taxon>Eukaryota</taxon>
        <taxon>Viridiplantae</taxon>
        <taxon>Streptophyta</taxon>
        <taxon>Embryophyta</taxon>
        <taxon>Tracheophyta</taxon>
        <taxon>Spermatophyta</taxon>
        <taxon>Magnoliopsida</taxon>
        <taxon>eudicotyledons</taxon>
        <taxon>Gunneridae</taxon>
        <taxon>Pentapetalae</taxon>
        <taxon>asterids</taxon>
        <taxon>lamiids</taxon>
        <taxon>Solanales</taxon>
        <taxon>Solanaceae</taxon>
        <taxon>Solanoideae</taxon>
        <taxon>Capsiceae</taxon>
        <taxon>Capsicum</taxon>
    </lineage>
</organism>
<keyword evidence="5 9" id="KW-1133">Transmembrane helix</keyword>
<dbReference type="EMBL" id="AYRZ02000027">
    <property type="protein sequence ID" value="PHT63628.1"/>
    <property type="molecule type" value="Genomic_DNA"/>
</dbReference>
<keyword evidence="6" id="KW-0406">Ion transport</keyword>
<sequence>MKKLHILNVLEKVKKFPKLICKTIWRIGKEDPRRVIHSIKVGLSLTLVSLLYLMEPLFKGFGTNAIWAVMTVVVVLEFTAGNL</sequence>
<dbReference type="InterPro" id="IPR020966">
    <property type="entry name" value="ALMT"/>
</dbReference>
<evidence type="ECO:0000256" key="1">
    <source>
        <dbReference type="ARBA" id="ARBA00004141"/>
    </source>
</evidence>
<reference evidence="10 11" key="1">
    <citation type="journal article" date="2014" name="Nat. Genet.">
        <title>Genome sequence of the hot pepper provides insights into the evolution of pungency in Capsicum species.</title>
        <authorList>
            <person name="Kim S."/>
            <person name="Park M."/>
            <person name="Yeom S.I."/>
            <person name="Kim Y.M."/>
            <person name="Lee J.M."/>
            <person name="Lee H.A."/>
            <person name="Seo E."/>
            <person name="Choi J."/>
            <person name="Cheong K."/>
            <person name="Kim K.T."/>
            <person name="Jung K."/>
            <person name="Lee G.W."/>
            <person name="Oh S.K."/>
            <person name="Bae C."/>
            <person name="Kim S.B."/>
            <person name="Lee H.Y."/>
            <person name="Kim S.Y."/>
            <person name="Kim M.S."/>
            <person name="Kang B.C."/>
            <person name="Jo Y.D."/>
            <person name="Yang H.B."/>
            <person name="Jeong H.J."/>
            <person name="Kang W.H."/>
            <person name="Kwon J.K."/>
            <person name="Shin C."/>
            <person name="Lim J.Y."/>
            <person name="Park J.H."/>
            <person name="Huh J.H."/>
            <person name="Kim J.S."/>
            <person name="Kim B.D."/>
            <person name="Cohen O."/>
            <person name="Paran I."/>
            <person name="Suh M.C."/>
            <person name="Lee S.B."/>
            <person name="Kim Y.K."/>
            <person name="Shin Y."/>
            <person name="Noh S.J."/>
            <person name="Park J."/>
            <person name="Seo Y.S."/>
            <person name="Kwon S.Y."/>
            <person name="Kim H.A."/>
            <person name="Park J.M."/>
            <person name="Kim H.J."/>
            <person name="Choi S.B."/>
            <person name="Bosland P.W."/>
            <person name="Reeves G."/>
            <person name="Jo S.H."/>
            <person name="Lee B.W."/>
            <person name="Cho H.T."/>
            <person name="Choi H.S."/>
            <person name="Lee M.S."/>
            <person name="Yu Y."/>
            <person name="Do Choi Y."/>
            <person name="Park B.S."/>
            <person name="van Deynze A."/>
            <person name="Ashrafi H."/>
            <person name="Hill T."/>
            <person name="Kim W.T."/>
            <person name="Pai H.S."/>
            <person name="Ahn H.K."/>
            <person name="Yeam I."/>
            <person name="Giovannoni J.J."/>
            <person name="Rose J.K."/>
            <person name="Sorensen I."/>
            <person name="Lee S.J."/>
            <person name="Kim R.W."/>
            <person name="Choi I.Y."/>
            <person name="Choi B.S."/>
            <person name="Lim J.S."/>
            <person name="Lee Y.H."/>
            <person name="Choi D."/>
        </authorList>
    </citation>
    <scope>NUCLEOTIDE SEQUENCE [LARGE SCALE GENOMIC DNA]</scope>
    <source>
        <strain evidence="11">cv. CM334</strain>
    </source>
</reference>
<accession>A0A2G2Y1L5</accession>
<feature type="transmembrane region" description="Helical" evidence="9">
    <location>
        <begin position="35"/>
        <end position="54"/>
    </location>
</feature>
<comment type="subcellular location">
    <subcellularLocation>
        <location evidence="1">Membrane</location>
        <topology evidence="1">Multi-pass membrane protein</topology>
    </subcellularLocation>
</comment>
<evidence type="ECO:0000256" key="8">
    <source>
        <dbReference type="ARBA" id="ARBA00023303"/>
    </source>
</evidence>
<evidence type="ECO:0000256" key="5">
    <source>
        <dbReference type="ARBA" id="ARBA00022989"/>
    </source>
</evidence>
<gene>
    <name evidence="10" type="ORF">T459_32563</name>
</gene>
<feature type="transmembrane region" description="Helical" evidence="9">
    <location>
        <begin position="60"/>
        <end position="80"/>
    </location>
</feature>
<comment type="caution">
    <text evidence="10">The sequence shown here is derived from an EMBL/GenBank/DDBJ whole genome shotgun (WGS) entry which is preliminary data.</text>
</comment>
<dbReference type="AlphaFoldDB" id="A0A2G2Y1L5"/>
<dbReference type="OMA" id="CKTIWRI"/>
<evidence type="ECO:0000256" key="7">
    <source>
        <dbReference type="ARBA" id="ARBA00023136"/>
    </source>
</evidence>
<evidence type="ECO:0000313" key="10">
    <source>
        <dbReference type="EMBL" id="PHT63628.1"/>
    </source>
</evidence>
<dbReference type="GO" id="GO:0015743">
    <property type="term" value="P:malate transport"/>
    <property type="evidence" value="ECO:0007669"/>
    <property type="project" value="InterPro"/>
</dbReference>
<keyword evidence="7 9" id="KW-0472">Membrane</keyword>
<proteinExistence type="inferred from homology"/>
<dbReference type="PANTHER" id="PTHR31086">
    <property type="entry name" value="ALUMINUM-ACTIVATED MALATE TRANSPORTER 10"/>
    <property type="match status" value="1"/>
</dbReference>
<evidence type="ECO:0000256" key="4">
    <source>
        <dbReference type="ARBA" id="ARBA00022692"/>
    </source>
</evidence>
<reference evidence="10 11" key="2">
    <citation type="journal article" date="2017" name="Genome Biol.">
        <title>New reference genome sequences of hot pepper reveal the massive evolution of plant disease-resistance genes by retroduplication.</title>
        <authorList>
            <person name="Kim S."/>
            <person name="Park J."/>
            <person name="Yeom S.I."/>
            <person name="Kim Y.M."/>
            <person name="Seo E."/>
            <person name="Kim K.T."/>
            <person name="Kim M.S."/>
            <person name="Lee J.M."/>
            <person name="Cheong K."/>
            <person name="Shin H.S."/>
            <person name="Kim S.B."/>
            <person name="Han K."/>
            <person name="Lee J."/>
            <person name="Park M."/>
            <person name="Lee H.A."/>
            <person name="Lee H.Y."/>
            <person name="Lee Y."/>
            <person name="Oh S."/>
            <person name="Lee J.H."/>
            <person name="Choi E."/>
            <person name="Choi E."/>
            <person name="Lee S.E."/>
            <person name="Jeon J."/>
            <person name="Kim H."/>
            <person name="Choi G."/>
            <person name="Song H."/>
            <person name="Lee J."/>
            <person name="Lee S.C."/>
            <person name="Kwon J.K."/>
            <person name="Lee H.Y."/>
            <person name="Koo N."/>
            <person name="Hong Y."/>
            <person name="Kim R.W."/>
            <person name="Kang W.H."/>
            <person name="Huh J.H."/>
            <person name="Kang B.C."/>
            <person name="Yang T.J."/>
            <person name="Lee Y.H."/>
            <person name="Bennetzen J.L."/>
            <person name="Choi D."/>
        </authorList>
    </citation>
    <scope>NUCLEOTIDE SEQUENCE [LARGE SCALE GENOMIC DNA]</scope>
    <source>
        <strain evidence="11">cv. CM334</strain>
    </source>
</reference>
<keyword evidence="4 9" id="KW-0812">Transmembrane</keyword>
<dbReference type="GO" id="GO:0016020">
    <property type="term" value="C:membrane"/>
    <property type="evidence" value="ECO:0007669"/>
    <property type="project" value="UniProtKB-SubCell"/>
</dbReference>
<evidence type="ECO:0000256" key="9">
    <source>
        <dbReference type="SAM" id="Phobius"/>
    </source>
</evidence>
<dbReference type="GO" id="GO:0034220">
    <property type="term" value="P:monoatomic ion transmembrane transport"/>
    <property type="evidence" value="ECO:0007669"/>
    <property type="project" value="UniProtKB-KW"/>
</dbReference>
<evidence type="ECO:0000313" key="11">
    <source>
        <dbReference type="Proteomes" id="UP000222542"/>
    </source>
</evidence>
<evidence type="ECO:0000256" key="6">
    <source>
        <dbReference type="ARBA" id="ARBA00023065"/>
    </source>
</evidence>
<keyword evidence="11" id="KW-1185">Reference proteome</keyword>